<gene>
    <name evidence="1" type="ORF">RPERSI_LOCUS6962</name>
</gene>
<proteinExistence type="predicted"/>
<evidence type="ECO:0000313" key="1">
    <source>
        <dbReference type="EMBL" id="CAG8627414.1"/>
    </source>
</evidence>
<dbReference type="EMBL" id="CAJVQC010011450">
    <property type="protein sequence ID" value="CAG8627414.1"/>
    <property type="molecule type" value="Genomic_DNA"/>
</dbReference>
<feature type="non-terminal residue" evidence="1">
    <location>
        <position position="425"/>
    </location>
</feature>
<protein>
    <submittedName>
        <fullName evidence="1">28884_t:CDS:1</fullName>
    </submittedName>
</protein>
<organism evidence="1 2">
    <name type="scientific">Racocetra persica</name>
    <dbReference type="NCBI Taxonomy" id="160502"/>
    <lineage>
        <taxon>Eukaryota</taxon>
        <taxon>Fungi</taxon>
        <taxon>Fungi incertae sedis</taxon>
        <taxon>Mucoromycota</taxon>
        <taxon>Glomeromycotina</taxon>
        <taxon>Glomeromycetes</taxon>
        <taxon>Diversisporales</taxon>
        <taxon>Gigasporaceae</taxon>
        <taxon>Racocetra</taxon>
    </lineage>
</organism>
<dbReference type="Proteomes" id="UP000789920">
    <property type="component" value="Unassembled WGS sequence"/>
</dbReference>
<accession>A0ACA9N9M6</accession>
<name>A0ACA9N9M6_9GLOM</name>
<keyword evidence="2" id="KW-1185">Reference proteome</keyword>
<sequence length="425" mass="49419">SDTLDQVLSKTNFCGLGKISKSDFNIRDGDCVVGLDPGRRDLFVAVTEKKCKINCSTKEWHLLAGHTHARKKREVWIKGNNSIETILHNIPTPSCSSITSYNNYLVYVLQHMRTLIEFYGARRWLRMRWKSYINRNKAYNKLCERITNKNPRTIVAYGDGKFSSCSKGHVSGPIKGLYKELRRRLGRRVRLVDEYRTMKSLLPRKHYTTYVPISNFQKSLLAVSSAFAAFLDPSRGDMIATLAETTSSMFLSKLRDEMLRDSKGRQILRERPIVNSKTIDLLYLRKLPEGTFGKEYTNFLNREMVTPDTREKVKYIEDEELAYVMQRYRECHDFFHTLTSLPVSVEGELALKWFEFAQTKLPMTLISSVVGPLRLSNSERTRLFEKYVPWAVQCGSQSKLLMNVYFEECWNKDIVEMRKELGIYL</sequence>
<feature type="non-terminal residue" evidence="1">
    <location>
        <position position="1"/>
    </location>
</feature>
<reference evidence="1" key="1">
    <citation type="submission" date="2021-06" db="EMBL/GenBank/DDBJ databases">
        <authorList>
            <person name="Kallberg Y."/>
            <person name="Tangrot J."/>
            <person name="Rosling A."/>
        </authorList>
    </citation>
    <scope>NUCLEOTIDE SEQUENCE</scope>
    <source>
        <strain evidence="1">MA461A</strain>
    </source>
</reference>
<evidence type="ECO:0000313" key="2">
    <source>
        <dbReference type="Proteomes" id="UP000789920"/>
    </source>
</evidence>
<comment type="caution">
    <text evidence="1">The sequence shown here is derived from an EMBL/GenBank/DDBJ whole genome shotgun (WGS) entry which is preliminary data.</text>
</comment>